<evidence type="ECO:0000256" key="2">
    <source>
        <dbReference type="ARBA" id="ARBA00022630"/>
    </source>
</evidence>
<accession>A0A370BDJ1</accession>
<dbReference type="PANTHER" id="PTHR10961:SF7">
    <property type="entry name" value="FAD DEPENDENT OXIDOREDUCTASE DOMAIN-CONTAINING PROTEIN"/>
    <property type="match status" value="1"/>
</dbReference>
<evidence type="ECO:0000259" key="5">
    <source>
        <dbReference type="Pfam" id="PF01266"/>
    </source>
</evidence>
<dbReference type="EMBL" id="QQNA01000009">
    <property type="protein sequence ID" value="RDG39820.1"/>
    <property type="molecule type" value="Genomic_DNA"/>
</dbReference>
<dbReference type="PROSITE" id="PS51257">
    <property type="entry name" value="PROKAR_LIPOPROTEIN"/>
    <property type="match status" value="1"/>
</dbReference>
<comment type="caution">
    <text evidence="6">The sequence shown here is derived from an EMBL/GenBank/DDBJ whole genome shotgun (WGS) entry which is preliminary data.</text>
</comment>
<reference evidence="6 7" key="1">
    <citation type="submission" date="2018-07" db="EMBL/GenBank/DDBJ databases">
        <title>Streptomyces species from bats.</title>
        <authorList>
            <person name="Dunlap C."/>
        </authorList>
    </citation>
    <scope>NUCLEOTIDE SEQUENCE [LARGE SCALE GENOMIC DNA]</scope>
    <source>
        <strain evidence="6 7">AC230</strain>
    </source>
</reference>
<keyword evidence="7" id="KW-1185">Reference proteome</keyword>
<dbReference type="InterPro" id="IPR045170">
    <property type="entry name" value="MTOX"/>
</dbReference>
<organism evidence="6 7">
    <name type="scientific">Streptomyces corynorhini</name>
    <dbReference type="NCBI Taxonomy" id="2282652"/>
    <lineage>
        <taxon>Bacteria</taxon>
        <taxon>Bacillati</taxon>
        <taxon>Actinomycetota</taxon>
        <taxon>Actinomycetes</taxon>
        <taxon>Kitasatosporales</taxon>
        <taxon>Streptomycetaceae</taxon>
        <taxon>Streptomyces</taxon>
    </lineage>
</organism>
<dbReference type="AlphaFoldDB" id="A0A370BDJ1"/>
<keyword evidence="3" id="KW-0274">FAD</keyword>
<evidence type="ECO:0000313" key="7">
    <source>
        <dbReference type="Proteomes" id="UP000253741"/>
    </source>
</evidence>
<dbReference type="Gene3D" id="3.30.9.10">
    <property type="entry name" value="D-Amino Acid Oxidase, subunit A, domain 2"/>
    <property type="match status" value="1"/>
</dbReference>
<dbReference type="Gene3D" id="3.50.50.60">
    <property type="entry name" value="FAD/NAD(P)-binding domain"/>
    <property type="match status" value="1"/>
</dbReference>
<dbReference type="PANTHER" id="PTHR10961">
    <property type="entry name" value="PEROXISOMAL SARCOSINE OXIDASE"/>
    <property type="match status" value="1"/>
</dbReference>
<feature type="domain" description="FAD dependent oxidoreductase" evidence="5">
    <location>
        <begin position="15"/>
        <end position="370"/>
    </location>
</feature>
<dbReference type="Proteomes" id="UP000253741">
    <property type="component" value="Unassembled WGS sequence"/>
</dbReference>
<keyword evidence="2" id="KW-0285">Flavoprotein</keyword>
<dbReference type="GO" id="GO:0008115">
    <property type="term" value="F:sarcosine oxidase activity"/>
    <property type="evidence" value="ECO:0007669"/>
    <property type="project" value="TreeGrafter"/>
</dbReference>
<protein>
    <submittedName>
        <fullName evidence="6">N-methyl-L-tryptophan oxidase</fullName>
    </submittedName>
</protein>
<dbReference type="Pfam" id="PF01266">
    <property type="entry name" value="DAO"/>
    <property type="match status" value="1"/>
</dbReference>
<keyword evidence="4" id="KW-0560">Oxidoreductase</keyword>
<dbReference type="SUPFAM" id="SSF51905">
    <property type="entry name" value="FAD/NAD(P)-binding domain"/>
    <property type="match status" value="1"/>
</dbReference>
<evidence type="ECO:0000256" key="3">
    <source>
        <dbReference type="ARBA" id="ARBA00022827"/>
    </source>
</evidence>
<gene>
    <name evidence="6" type="ORF">DVH02_01940</name>
</gene>
<evidence type="ECO:0000256" key="1">
    <source>
        <dbReference type="ARBA" id="ARBA00001974"/>
    </source>
</evidence>
<evidence type="ECO:0000313" key="6">
    <source>
        <dbReference type="EMBL" id="RDG39820.1"/>
    </source>
</evidence>
<dbReference type="GO" id="GO:0050660">
    <property type="term" value="F:flavin adenine dinucleotide binding"/>
    <property type="evidence" value="ECO:0007669"/>
    <property type="project" value="InterPro"/>
</dbReference>
<dbReference type="SUPFAM" id="SSF54373">
    <property type="entry name" value="FAD-linked reductases, C-terminal domain"/>
    <property type="match status" value="1"/>
</dbReference>
<dbReference type="NCBIfam" id="NF008425">
    <property type="entry name" value="PRK11259.1"/>
    <property type="match status" value="1"/>
</dbReference>
<dbReference type="InterPro" id="IPR036188">
    <property type="entry name" value="FAD/NAD-bd_sf"/>
</dbReference>
<sequence length="391" mass="42432">MSDVRKGEVVEERYDVAVVGLGGLGSAACRSLAAAGLKVLGLERYGPVHDLGASHGESRGVWQAYFMGPEYVPYLRRAYTLWSELEQVSGETLFHRTGGLCIGPADGTLVPAARSSAQQCGLEHEYLTADEVHSRYPQFEPTADCAAVYDPGSGFVQPEQTVRVQLELARKNSAELRFNEEVREITETRDGSRVRTDHAVYDVGHVVVTAGCWAPGLLPALDLPVQVLRKVMLWFNPEGGAEDFQPGRFPYWIWEGDGMVGYGHPAANGLHGGVKAGVHSGGTPADPDRVDRFVRPEEIAEIQDFLRTRIPRLSGAGRYRKSAVCLYDNTPDQAFAIGPVSDRGRVVVAAGTSGHAFKFVPAIGESLTELVTDGTTSQDLSLFDPQRFASN</sequence>
<dbReference type="InterPro" id="IPR006076">
    <property type="entry name" value="FAD-dep_OxRdtase"/>
</dbReference>
<evidence type="ECO:0000256" key="4">
    <source>
        <dbReference type="ARBA" id="ARBA00023002"/>
    </source>
</evidence>
<name>A0A370BDJ1_9ACTN</name>
<comment type="cofactor">
    <cofactor evidence="1">
        <name>FAD</name>
        <dbReference type="ChEBI" id="CHEBI:57692"/>
    </cofactor>
</comment>
<proteinExistence type="predicted"/>